<dbReference type="FunFam" id="1.10.1740.10:FF:000009">
    <property type="entry name" value="RNA polymerase sigma factor"/>
    <property type="match status" value="1"/>
</dbReference>
<dbReference type="InterPro" id="IPR013324">
    <property type="entry name" value="RNA_pol_sigma_r3/r4-like"/>
</dbReference>
<dbReference type="SUPFAM" id="SSF88946">
    <property type="entry name" value="Sigma2 domain of RNA polymerase sigma factors"/>
    <property type="match status" value="1"/>
</dbReference>
<dbReference type="InterPro" id="IPR013249">
    <property type="entry name" value="RNA_pol_sigma70_r4_t2"/>
</dbReference>
<name>A0A265E474_9GAMM</name>
<dbReference type="InterPro" id="IPR014284">
    <property type="entry name" value="RNA_pol_sigma-70_dom"/>
</dbReference>
<dbReference type="PANTHER" id="PTHR43133">
    <property type="entry name" value="RNA POLYMERASE ECF-TYPE SIGMA FACTO"/>
    <property type="match status" value="1"/>
</dbReference>
<comment type="similarity">
    <text evidence="1">Belongs to the sigma-70 factor family. ECF subfamily.</text>
</comment>
<dbReference type="InterPro" id="IPR036388">
    <property type="entry name" value="WH-like_DNA-bd_sf"/>
</dbReference>
<reference evidence="8 10" key="2">
    <citation type="submission" date="2017-07" db="EMBL/GenBank/DDBJ databases">
        <title>Shotgun whole genome sequences of three halophilic bacterial isolates.</title>
        <authorList>
            <person name="Pozzo T."/>
            <person name="Higdon S.M."/>
            <person name="Quillaguaman J."/>
        </authorList>
    </citation>
    <scope>NUCLEOTIDE SEQUENCE [LARGE SCALE GENOMIC DNA]</scope>
    <source>
        <strain evidence="8 10">LC1</strain>
    </source>
</reference>
<dbReference type="NCBIfam" id="TIGR02937">
    <property type="entry name" value="sigma70-ECF"/>
    <property type="match status" value="1"/>
</dbReference>
<dbReference type="Proteomes" id="UP000216538">
    <property type="component" value="Unassembled WGS sequence"/>
</dbReference>
<dbReference type="GO" id="GO:0006352">
    <property type="term" value="P:DNA-templated transcription initiation"/>
    <property type="evidence" value="ECO:0007669"/>
    <property type="project" value="InterPro"/>
</dbReference>
<evidence type="ECO:0000256" key="1">
    <source>
        <dbReference type="ARBA" id="ARBA00010641"/>
    </source>
</evidence>
<keyword evidence="4" id="KW-0804">Transcription</keyword>
<dbReference type="NCBIfam" id="NF007232">
    <property type="entry name" value="PRK09651.1"/>
    <property type="match status" value="1"/>
</dbReference>
<keyword evidence="10" id="KW-1185">Reference proteome</keyword>
<dbReference type="InterPro" id="IPR007627">
    <property type="entry name" value="RNA_pol_sigma70_r2"/>
</dbReference>
<dbReference type="AlphaFoldDB" id="A0A265E474"/>
<evidence type="ECO:0000259" key="6">
    <source>
        <dbReference type="Pfam" id="PF08281"/>
    </source>
</evidence>
<feature type="domain" description="RNA polymerase sigma factor 70 region 4 type 2" evidence="6">
    <location>
        <begin position="115"/>
        <end position="163"/>
    </location>
</feature>
<feature type="domain" description="RNA polymerase sigma-70 region 2" evidence="5">
    <location>
        <begin position="15"/>
        <end position="84"/>
    </location>
</feature>
<dbReference type="Pfam" id="PF04542">
    <property type="entry name" value="Sigma70_r2"/>
    <property type="match status" value="1"/>
</dbReference>
<evidence type="ECO:0000256" key="2">
    <source>
        <dbReference type="ARBA" id="ARBA00023015"/>
    </source>
</evidence>
<organism evidence="7 9">
    <name type="scientific">Vreelandella boliviensis LC1</name>
    <dbReference type="NCBI Taxonomy" id="1072583"/>
    <lineage>
        <taxon>Bacteria</taxon>
        <taxon>Pseudomonadati</taxon>
        <taxon>Pseudomonadota</taxon>
        <taxon>Gammaproteobacteria</taxon>
        <taxon>Oceanospirillales</taxon>
        <taxon>Halomonadaceae</taxon>
        <taxon>Vreelandella</taxon>
    </lineage>
</organism>
<dbReference type="GO" id="GO:0003677">
    <property type="term" value="F:DNA binding"/>
    <property type="evidence" value="ECO:0007669"/>
    <property type="project" value="InterPro"/>
</dbReference>
<dbReference type="RefSeq" id="WP_007111354.1">
    <property type="nucleotide sequence ID" value="NZ_JH393257.1"/>
</dbReference>
<reference evidence="7 9" key="1">
    <citation type="submission" date="2011-10" db="EMBL/GenBank/DDBJ databases">
        <authorList>
            <person name="Quillaguamn J."/>
            <person name="Guzmn D."/>
            <person name="Balderrama-Subieta A."/>
            <person name="Cardona-Ortuo C."/>
            <person name="Guevara-Martnez M."/>
            <person name="Callisaya-Quispe N."/>
        </authorList>
    </citation>
    <scope>NUCLEOTIDE SEQUENCE [LARGE SCALE GENOMIC DNA]</scope>
    <source>
        <strain evidence="7 9">LC1</strain>
    </source>
</reference>
<dbReference type="Proteomes" id="UP000005756">
    <property type="component" value="Unassembled WGS sequence"/>
</dbReference>
<gene>
    <name evidence="8" type="ORF">CE457_02165</name>
    <name evidence="7" type="ORF">KUC_0365</name>
</gene>
<evidence type="ECO:0000313" key="8">
    <source>
        <dbReference type="EMBL" id="OZT76048.1"/>
    </source>
</evidence>
<dbReference type="PANTHER" id="PTHR43133:SF63">
    <property type="entry name" value="RNA POLYMERASE SIGMA FACTOR FECI-RELATED"/>
    <property type="match status" value="1"/>
</dbReference>
<dbReference type="NCBIfam" id="NF009180">
    <property type="entry name" value="PRK12528.1"/>
    <property type="match status" value="1"/>
</dbReference>
<evidence type="ECO:0000259" key="5">
    <source>
        <dbReference type="Pfam" id="PF04542"/>
    </source>
</evidence>
<dbReference type="Gene3D" id="1.10.10.10">
    <property type="entry name" value="Winged helix-like DNA-binding domain superfamily/Winged helix DNA-binding domain"/>
    <property type="match status" value="1"/>
</dbReference>
<dbReference type="GO" id="GO:0016987">
    <property type="term" value="F:sigma factor activity"/>
    <property type="evidence" value="ECO:0007669"/>
    <property type="project" value="UniProtKB-KW"/>
</dbReference>
<protein>
    <submittedName>
        <fullName evidence="7">Putative RNA polymerase sigma factor fecI</fullName>
    </submittedName>
    <submittedName>
        <fullName evidence="8">RNA polymerase subunit sigma</fullName>
    </submittedName>
</protein>
<evidence type="ECO:0000313" key="7">
    <source>
        <dbReference type="EMBL" id="EHJ93418.1"/>
    </source>
</evidence>
<dbReference type="EMBL" id="JH393257">
    <property type="protein sequence ID" value="EHJ93418.1"/>
    <property type="molecule type" value="Genomic_DNA"/>
</dbReference>
<evidence type="ECO:0000313" key="10">
    <source>
        <dbReference type="Proteomes" id="UP000216538"/>
    </source>
</evidence>
<dbReference type="InterPro" id="IPR013325">
    <property type="entry name" value="RNA_pol_sigma_r2"/>
</dbReference>
<dbReference type="Pfam" id="PF08281">
    <property type="entry name" value="Sigma70_r4_2"/>
    <property type="match status" value="1"/>
</dbReference>
<accession>A0A265E474</accession>
<keyword evidence="3" id="KW-0731">Sigma factor</keyword>
<proteinExistence type="inferred from homology"/>
<dbReference type="InterPro" id="IPR039425">
    <property type="entry name" value="RNA_pol_sigma-70-like"/>
</dbReference>
<dbReference type="STRING" id="1072583.KUC_0365"/>
<evidence type="ECO:0000313" key="9">
    <source>
        <dbReference type="Proteomes" id="UP000005756"/>
    </source>
</evidence>
<dbReference type="EMBL" id="NPEY01000001">
    <property type="protein sequence ID" value="OZT76048.1"/>
    <property type="molecule type" value="Genomic_DNA"/>
</dbReference>
<sequence length="176" mass="20080">MSSGNYPLREQVHTLYSEHYRWLLGWLRGRLGCSQQAADFAQDTFVRILGRSDAERQVEAIREPRSFLTTIANRVLIDHFRRHALEKAYWESLAHQPEPVAISPEEQAIMLETLHELDAMLSGLGSNVRRAFLLSQLQGMRYVDIAQELGVSLSSVKKYMAKATESCLLYALEAEL</sequence>
<evidence type="ECO:0000256" key="3">
    <source>
        <dbReference type="ARBA" id="ARBA00023082"/>
    </source>
</evidence>
<keyword evidence="2" id="KW-0805">Transcription regulation</keyword>
<evidence type="ECO:0000256" key="4">
    <source>
        <dbReference type="ARBA" id="ARBA00023163"/>
    </source>
</evidence>
<dbReference type="Gene3D" id="1.10.1740.10">
    <property type="match status" value="1"/>
</dbReference>
<dbReference type="SUPFAM" id="SSF88659">
    <property type="entry name" value="Sigma3 and sigma4 domains of RNA polymerase sigma factors"/>
    <property type="match status" value="1"/>
</dbReference>
<dbReference type="OrthoDB" id="9797134at2"/>